<evidence type="ECO:0000256" key="2">
    <source>
        <dbReference type="ARBA" id="ARBA00022679"/>
    </source>
</evidence>
<accession>A0A0C3DJY3</accession>
<dbReference type="AlphaFoldDB" id="A0A0C3DJY3"/>
<keyword evidence="3 4" id="KW-0418">Kinase</keyword>
<dbReference type="Gene3D" id="3.30.420.40">
    <property type="match status" value="4"/>
</dbReference>
<comment type="catalytic activity">
    <reaction evidence="4">
        <text>D-xylulose + ATP = D-xylulose 5-phosphate + ADP + H(+)</text>
        <dbReference type="Rhea" id="RHEA:10964"/>
        <dbReference type="ChEBI" id="CHEBI:15378"/>
        <dbReference type="ChEBI" id="CHEBI:17140"/>
        <dbReference type="ChEBI" id="CHEBI:30616"/>
        <dbReference type="ChEBI" id="CHEBI:57737"/>
        <dbReference type="ChEBI" id="CHEBI:456216"/>
        <dbReference type="EC" id="2.7.1.17"/>
    </reaction>
</comment>
<keyword evidence="6" id="KW-1185">Reference proteome</keyword>
<dbReference type="PANTHER" id="PTHR10196:SF57">
    <property type="entry name" value="XYLULOSE KINASE"/>
    <property type="match status" value="1"/>
</dbReference>
<dbReference type="PANTHER" id="PTHR10196">
    <property type="entry name" value="SUGAR KINASE"/>
    <property type="match status" value="1"/>
</dbReference>
<comment type="function">
    <text evidence="4">Highly specific D-xylulose kinase which participates in the catabolism of xylose. Xylose is a major component of hemicelluloses such as xylan. Most fungi utilize D-xylose via three enzymatic reactions, xylose reductase (XR), xylitol dehydrogenase (XDH), and xylulokinase, to form xylulose 5-phosphate, which enters pentose phosphate pathway.</text>
</comment>
<keyword evidence="4" id="KW-0067">ATP-binding</keyword>
<sequence length="491" mass="52459">MPSSEALLLGFDLSTQQLKAVLITAHSLSVVHEASVYYDTDLPSYGTSNGAILGPDEGRVTSPVSMWLEALDLILERIRTAGIDLGRVIGIGGAGQQHGSVYWSLDAPSLLASLDPSKALGAPGHLAPQAFSLPDAPIWQDSSTTVECRGLEDAVGGSQALSDLTGSRAFELFTGVQITRRIAPIEVSDASGMSLMNILASRWEDTLLDACGGPELRAKLESEPVLGGSALGKVGTWWVQRWEFSPECIIAPFTGDNPTTVVALSAHGDAILSLCTSTTLHLSIPPPLSTVVPSTPPKCTMTSHLLAHPVAPGGYIAMLCYKNGALARERPEIIPPNITGEFFFKPDAGVTSMAAVPEVVFPPFSHPREILESQLLSIKLRVVDIVLPSAPPLHRLVLAGRASSNTVIQQVVADVFGSSTYIAERKAGTHEAAAFGGALLTWYAWWGNIRVERGTFEDMMEEVHCDRHNTDENGQIRSLAEPDVEAARVYI</sequence>
<evidence type="ECO:0000256" key="1">
    <source>
        <dbReference type="ARBA" id="ARBA00009156"/>
    </source>
</evidence>
<dbReference type="SUPFAM" id="SSF53067">
    <property type="entry name" value="Actin-like ATPase domain"/>
    <property type="match status" value="2"/>
</dbReference>
<dbReference type="Proteomes" id="UP000053989">
    <property type="component" value="Unassembled WGS sequence"/>
</dbReference>
<keyword evidence="2 4" id="KW-0808">Transferase</keyword>
<evidence type="ECO:0000313" key="6">
    <source>
        <dbReference type="Proteomes" id="UP000053989"/>
    </source>
</evidence>
<dbReference type="GO" id="GO:0005829">
    <property type="term" value="C:cytosol"/>
    <property type="evidence" value="ECO:0007669"/>
    <property type="project" value="TreeGrafter"/>
</dbReference>
<dbReference type="InParanoid" id="A0A0C3DJY3"/>
<dbReference type="InterPro" id="IPR043129">
    <property type="entry name" value="ATPase_NBD"/>
</dbReference>
<dbReference type="EC" id="2.7.1.17" evidence="4"/>
<keyword evidence="4" id="KW-0859">Xylose metabolism</keyword>
<evidence type="ECO:0000313" key="5">
    <source>
        <dbReference type="EMBL" id="KIM56391.1"/>
    </source>
</evidence>
<dbReference type="CDD" id="cd07776">
    <property type="entry name" value="ASKHA_NBD_FGGY_SpXK-like"/>
    <property type="match status" value="1"/>
</dbReference>
<dbReference type="OrthoDB" id="1728974at2759"/>
<evidence type="ECO:0000256" key="4">
    <source>
        <dbReference type="RuleBase" id="RU367058"/>
    </source>
</evidence>
<keyword evidence="4" id="KW-0119">Carbohydrate metabolism</keyword>
<organism evidence="5 6">
    <name type="scientific">Scleroderma citrinum Foug A</name>
    <dbReference type="NCBI Taxonomy" id="1036808"/>
    <lineage>
        <taxon>Eukaryota</taxon>
        <taxon>Fungi</taxon>
        <taxon>Dikarya</taxon>
        <taxon>Basidiomycota</taxon>
        <taxon>Agaricomycotina</taxon>
        <taxon>Agaricomycetes</taxon>
        <taxon>Agaricomycetidae</taxon>
        <taxon>Boletales</taxon>
        <taxon>Sclerodermatineae</taxon>
        <taxon>Sclerodermataceae</taxon>
        <taxon>Scleroderma</taxon>
    </lineage>
</organism>
<dbReference type="InterPro" id="IPR042024">
    <property type="entry name" value="D-XK_euk"/>
</dbReference>
<dbReference type="EMBL" id="KN822117">
    <property type="protein sequence ID" value="KIM56391.1"/>
    <property type="molecule type" value="Genomic_DNA"/>
</dbReference>
<evidence type="ECO:0000256" key="3">
    <source>
        <dbReference type="ARBA" id="ARBA00022777"/>
    </source>
</evidence>
<reference evidence="6" key="2">
    <citation type="submission" date="2015-01" db="EMBL/GenBank/DDBJ databases">
        <title>Evolutionary Origins and Diversification of the Mycorrhizal Mutualists.</title>
        <authorList>
            <consortium name="DOE Joint Genome Institute"/>
            <consortium name="Mycorrhizal Genomics Consortium"/>
            <person name="Kohler A."/>
            <person name="Kuo A."/>
            <person name="Nagy L.G."/>
            <person name="Floudas D."/>
            <person name="Copeland A."/>
            <person name="Barry K.W."/>
            <person name="Cichocki N."/>
            <person name="Veneault-Fourrey C."/>
            <person name="LaButti K."/>
            <person name="Lindquist E.A."/>
            <person name="Lipzen A."/>
            <person name="Lundell T."/>
            <person name="Morin E."/>
            <person name="Murat C."/>
            <person name="Riley R."/>
            <person name="Ohm R."/>
            <person name="Sun H."/>
            <person name="Tunlid A."/>
            <person name="Henrissat B."/>
            <person name="Grigoriev I.V."/>
            <person name="Hibbett D.S."/>
            <person name="Martin F."/>
        </authorList>
    </citation>
    <scope>NUCLEOTIDE SEQUENCE [LARGE SCALE GENOMIC DNA]</scope>
    <source>
        <strain evidence="6">Foug A</strain>
    </source>
</reference>
<dbReference type="GO" id="GO:0005524">
    <property type="term" value="F:ATP binding"/>
    <property type="evidence" value="ECO:0007669"/>
    <property type="project" value="UniProtKB-UniRule"/>
</dbReference>
<dbReference type="FunCoup" id="A0A0C3DJY3">
    <property type="interactions" value="333"/>
</dbReference>
<reference evidence="5 6" key="1">
    <citation type="submission" date="2014-04" db="EMBL/GenBank/DDBJ databases">
        <authorList>
            <consortium name="DOE Joint Genome Institute"/>
            <person name="Kuo A."/>
            <person name="Kohler A."/>
            <person name="Nagy L.G."/>
            <person name="Floudas D."/>
            <person name="Copeland A."/>
            <person name="Barry K.W."/>
            <person name="Cichocki N."/>
            <person name="Veneault-Fourrey C."/>
            <person name="LaButti K."/>
            <person name="Lindquist E.A."/>
            <person name="Lipzen A."/>
            <person name="Lundell T."/>
            <person name="Morin E."/>
            <person name="Murat C."/>
            <person name="Sun H."/>
            <person name="Tunlid A."/>
            <person name="Henrissat B."/>
            <person name="Grigoriev I.V."/>
            <person name="Hibbett D.S."/>
            <person name="Martin F."/>
            <person name="Nordberg H.P."/>
            <person name="Cantor M.N."/>
            <person name="Hua S.X."/>
        </authorList>
    </citation>
    <scope>NUCLEOTIDE SEQUENCE [LARGE SCALE GENOMIC DNA]</scope>
    <source>
        <strain evidence="5 6">Foug A</strain>
    </source>
</reference>
<protein>
    <recommendedName>
        <fullName evidence="4">Xylulose kinase</fullName>
        <ecNumber evidence="4">2.7.1.17</ecNumber>
    </recommendedName>
</protein>
<dbReference type="GO" id="GO:0042732">
    <property type="term" value="P:D-xylose metabolic process"/>
    <property type="evidence" value="ECO:0007669"/>
    <property type="project" value="UniProtKB-UniRule"/>
</dbReference>
<proteinExistence type="inferred from homology"/>
<dbReference type="STRING" id="1036808.A0A0C3DJY3"/>
<dbReference type="HOGENOM" id="CLU_016149_5_0_1"/>
<gene>
    <name evidence="5" type="ORF">SCLCIDRAFT_29625</name>
</gene>
<keyword evidence="4" id="KW-0547">Nucleotide-binding</keyword>
<dbReference type="GO" id="GO:0005997">
    <property type="term" value="P:xylulose metabolic process"/>
    <property type="evidence" value="ECO:0007669"/>
    <property type="project" value="TreeGrafter"/>
</dbReference>
<name>A0A0C3DJY3_9AGAM</name>
<comment type="similarity">
    <text evidence="1 4">Belongs to the FGGY kinase family.</text>
</comment>
<dbReference type="GO" id="GO:0004856">
    <property type="term" value="F:D-xylulokinase activity"/>
    <property type="evidence" value="ECO:0007669"/>
    <property type="project" value="UniProtKB-UniRule"/>
</dbReference>